<dbReference type="EMBL" id="CAJNYT010004699">
    <property type="protein sequence ID" value="CAF3683328.1"/>
    <property type="molecule type" value="Genomic_DNA"/>
</dbReference>
<dbReference type="Proteomes" id="UP000663833">
    <property type="component" value="Unassembled WGS sequence"/>
</dbReference>
<dbReference type="OrthoDB" id="10000342at2759"/>
<accession>A0A818RKE9</accession>
<dbReference type="Pfam" id="PF00487">
    <property type="entry name" value="FA_desaturase"/>
    <property type="match status" value="1"/>
</dbReference>
<evidence type="ECO:0000256" key="1">
    <source>
        <dbReference type="SAM" id="Phobius"/>
    </source>
</evidence>
<evidence type="ECO:0000313" key="11">
    <source>
        <dbReference type="Proteomes" id="UP000663833"/>
    </source>
</evidence>
<evidence type="ECO:0000313" key="10">
    <source>
        <dbReference type="EMBL" id="CAF4571883.1"/>
    </source>
</evidence>
<dbReference type="EMBL" id="CAJNYU010000214">
    <property type="protein sequence ID" value="CAF3341607.1"/>
    <property type="molecule type" value="Genomic_DNA"/>
</dbReference>
<protein>
    <recommendedName>
        <fullName evidence="2">Fatty acid desaturase domain-containing protein</fullName>
    </recommendedName>
</protein>
<dbReference type="InterPro" id="IPR005804">
    <property type="entry name" value="FA_desaturase_dom"/>
</dbReference>
<dbReference type="GO" id="GO:0006629">
    <property type="term" value="P:lipid metabolic process"/>
    <property type="evidence" value="ECO:0007669"/>
    <property type="project" value="InterPro"/>
</dbReference>
<dbReference type="Proteomes" id="UP000663862">
    <property type="component" value="Unassembled WGS sequence"/>
</dbReference>
<name>A0A818RKE9_9BILA</name>
<evidence type="ECO:0000313" key="9">
    <source>
        <dbReference type="EMBL" id="CAF4498919.1"/>
    </source>
</evidence>
<feature type="transmembrane region" description="Helical" evidence="1">
    <location>
        <begin position="190"/>
        <end position="213"/>
    </location>
</feature>
<dbReference type="CDD" id="cd01060">
    <property type="entry name" value="Membrane-FADS-like"/>
    <property type="match status" value="1"/>
</dbReference>
<dbReference type="Proteomes" id="UP000663851">
    <property type="component" value="Unassembled WGS sequence"/>
</dbReference>
<dbReference type="EMBL" id="CAJNYD010004954">
    <property type="protein sequence ID" value="CAF3650698.1"/>
    <property type="molecule type" value="Genomic_DNA"/>
</dbReference>
<dbReference type="Proteomes" id="UP000663869">
    <property type="component" value="Unassembled WGS sequence"/>
</dbReference>
<dbReference type="EMBL" id="CAJOBQ010001576">
    <property type="protein sequence ID" value="CAF4498919.1"/>
    <property type="molecule type" value="Genomic_DNA"/>
</dbReference>
<dbReference type="EMBL" id="CAJOBO010001070">
    <property type="protein sequence ID" value="CAF4333781.1"/>
    <property type="molecule type" value="Genomic_DNA"/>
</dbReference>
<dbReference type="AlphaFoldDB" id="A0A818RKE9"/>
<feature type="domain" description="Fatty acid desaturase" evidence="2">
    <location>
        <begin position="71"/>
        <end position="325"/>
    </location>
</feature>
<reference evidence="5" key="1">
    <citation type="submission" date="2021-02" db="EMBL/GenBank/DDBJ databases">
        <authorList>
            <person name="Nowell W R."/>
        </authorList>
    </citation>
    <scope>NUCLEOTIDE SEQUENCE</scope>
</reference>
<feature type="transmembrane region" description="Helical" evidence="1">
    <location>
        <begin position="351"/>
        <end position="371"/>
    </location>
</feature>
<evidence type="ECO:0000313" key="3">
    <source>
        <dbReference type="EMBL" id="CAF3280554.1"/>
    </source>
</evidence>
<gene>
    <name evidence="4" type="ORF">FME351_LOCUS3638</name>
    <name evidence="6" type="ORF">GRG538_LOCUS27174</name>
    <name evidence="8" type="ORF">HFQ381_LOCUS15635</name>
    <name evidence="5" type="ORF">LUA448_LOCUS32953</name>
    <name evidence="10" type="ORF">QYT958_LOCUS9687</name>
    <name evidence="3" type="ORF">TIS948_LOCUS16860</name>
    <name evidence="9" type="ORF">TSG867_LOCUS20931</name>
    <name evidence="7" type="ORF">UJA718_LOCUS9995</name>
</gene>
<dbReference type="EMBL" id="CAJOBP010001149">
    <property type="protein sequence ID" value="CAF4258360.1"/>
    <property type="molecule type" value="Genomic_DNA"/>
</dbReference>
<evidence type="ECO:0000313" key="7">
    <source>
        <dbReference type="EMBL" id="CAF4258360.1"/>
    </source>
</evidence>
<evidence type="ECO:0000313" key="8">
    <source>
        <dbReference type="EMBL" id="CAF4333781.1"/>
    </source>
</evidence>
<evidence type="ECO:0000259" key="2">
    <source>
        <dbReference type="Pfam" id="PF00487"/>
    </source>
</evidence>
<dbReference type="Proteomes" id="UP000663825">
    <property type="component" value="Unassembled WGS sequence"/>
</dbReference>
<evidence type="ECO:0000313" key="5">
    <source>
        <dbReference type="EMBL" id="CAF3650698.1"/>
    </source>
</evidence>
<comment type="caution">
    <text evidence="5">The sequence shown here is derived from an EMBL/GenBank/DDBJ whole genome shotgun (WGS) entry which is preliminary data.</text>
</comment>
<dbReference type="Proteomes" id="UP000663872">
    <property type="component" value="Unassembled WGS sequence"/>
</dbReference>
<dbReference type="EMBL" id="CAJNXB010002845">
    <property type="protein sequence ID" value="CAF3280554.1"/>
    <property type="molecule type" value="Genomic_DNA"/>
</dbReference>
<feature type="transmembrane region" description="Helical" evidence="1">
    <location>
        <begin position="38"/>
        <end position="57"/>
    </location>
</feature>
<sequence>MAANFPKQNRSTHILSASREICRTIKQSDAEMRQKYPFLYHQDVICAIIFAGSLLLITLFSYLYISSFISAIWTVMLIALVLSLLHELEHDIIHNLYFKSHRWIQNCMFIVIWVAKLHVSPWYRRQLHLKHHLLSGQINDAEERLIGLGLSPNYKRMAVSVHPFGGLLISDDISKDARYLNLFTLQLHNALMGLTSFFILQTFVGYNVFCFFYSCLDYDINTLIGFHTCYPIIRTLAVCLCFPNVLRQGCLVMMSNSSHYYGDIPLNTVYYQNQILDSWFLFPFQLFCFNFGATHIVHHYVPSQPFYIRHFTAKSVKHTMVKLGVRNNDFGILWRNNHYTIDTREDEKQRLYGKCWFAACLFLGFPLYILWDLMIFEKFNRNVIQFIREQLLKRNIKRRDTTTNNSELKTNEKVMDANGSTMNDDMQKLNAFVNQIALYDVSADQIEEVNTKAA</sequence>
<evidence type="ECO:0000313" key="6">
    <source>
        <dbReference type="EMBL" id="CAF3683328.1"/>
    </source>
</evidence>
<proteinExistence type="predicted"/>
<organism evidence="5 11">
    <name type="scientific">Rotaria socialis</name>
    <dbReference type="NCBI Taxonomy" id="392032"/>
    <lineage>
        <taxon>Eukaryota</taxon>
        <taxon>Metazoa</taxon>
        <taxon>Spiralia</taxon>
        <taxon>Gnathifera</taxon>
        <taxon>Rotifera</taxon>
        <taxon>Eurotatoria</taxon>
        <taxon>Bdelloidea</taxon>
        <taxon>Philodinida</taxon>
        <taxon>Philodinidae</taxon>
        <taxon>Rotaria</taxon>
    </lineage>
</organism>
<dbReference type="Proteomes" id="UP000663873">
    <property type="component" value="Unassembled WGS sequence"/>
</dbReference>
<keyword evidence="1" id="KW-0472">Membrane</keyword>
<keyword evidence="1" id="KW-1133">Transmembrane helix</keyword>
<dbReference type="Proteomes" id="UP000663848">
    <property type="component" value="Unassembled WGS sequence"/>
</dbReference>
<keyword evidence="1" id="KW-0812">Transmembrane</keyword>
<evidence type="ECO:0000313" key="4">
    <source>
        <dbReference type="EMBL" id="CAF3341607.1"/>
    </source>
</evidence>
<evidence type="ECO:0000313" key="12">
    <source>
        <dbReference type="Proteomes" id="UP000663873"/>
    </source>
</evidence>
<keyword evidence="12" id="KW-1185">Reference proteome</keyword>
<feature type="transmembrane region" description="Helical" evidence="1">
    <location>
        <begin position="63"/>
        <end position="85"/>
    </location>
</feature>
<dbReference type="EMBL" id="CAJOBR010001040">
    <property type="protein sequence ID" value="CAF4571883.1"/>
    <property type="molecule type" value="Genomic_DNA"/>
</dbReference>